<comment type="catalytic activity">
    <reaction evidence="14">
        <text>a 5'-end (N(2),N(7)-dimethyl 5'-triphosphoguanosine)-ribonucleoside in snoRNA + S-adenosyl-L-methionine = a 5'-end (N(2),N(2),N(7)-trimethyl 5'-triphosphoguanosine)-ribonucleoside in snoRNA + S-adenosyl-L-homocysteine + H(+)</text>
        <dbReference type="Rhea" id="RHEA:78507"/>
        <dbReference type="Rhea" id="RHEA-COMP:19088"/>
        <dbReference type="Rhea" id="RHEA-COMP:19090"/>
        <dbReference type="ChEBI" id="CHEBI:15378"/>
        <dbReference type="ChEBI" id="CHEBI:57856"/>
        <dbReference type="ChEBI" id="CHEBI:59789"/>
        <dbReference type="ChEBI" id="CHEBI:167623"/>
        <dbReference type="ChEBI" id="CHEBI:172880"/>
    </reaction>
    <physiologicalReaction direction="left-to-right" evidence="14">
        <dbReference type="Rhea" id="RHEA:78508"/>
    </physiologicalReaction>
</comment>
<sequence length="468" mass="53240">MNSLQNLCKKIILKSTVVDKTTDTKESIDESCGKLNINDNKENSNCEMTEDGDDETHNDDFQQMMSLNLPISFGNSRTNKKYNDTSCSNANVSQIKNDSIKAAFELLCVKFNETKGVKTFTGNVNYKVKHIRRQNRKLKIHPQVSDQTKITPKHVFFNDEGEISETKPSSSNILNDCKDLTEELSLEVVKDNGKCIDDKYDEGNAMSTSNTGSDYEDNEYFPENNLLQDVEEQEKYAYKKCYPKKKIRKRKANLPIEIKNNEKLRKYWGRRFSLFSKFDLGVKLDEESWFSVTPEKIAKNTAQRCHCDVIIDAFCGAGGNSIQFALTCNKVIAIDIDPKKIQLARNNAEVYNVADRIEFVIGDFFHLADKLKGDVVFLSPPWGGPSYLNLPDYDLEKFLQPKPLSEVLETARKITENVALFLPRNSNIFPLLVLSGEGKSVEIEQNFLNDRLIALTAYYGRLIKTSVS</sequence>
<reference evidence="24" key="1">
    <citation type="submission" date="2025-08" db="UniProtKB">
        <authorList>
            <consortium name="RefSeq"/>
        </authorList>
    </citation>
    <scope>IDENTIFICATION</scope>
    <source>
        <tissue evidence="24">Entire body</tissue>
    </source>
</reference>
<evidence type="ECO:0000256" key="21">
    <source>
        <dbReference type="ARBA" id="ARBA00079339"/>
    </source>
</evidence>
<organism evidence="23 24">
    <name type="scientific">Agrilus planipennis</name>
    <name type="common">Emerald ash borer</name>
    <name type="synonym">Agrilus marcopoli</name>
    <dbReference type="NCBI Taxonomy" id="224129"/>
    <lineage>
        <taxon>Eukaryota</taxon>
        <taxon>Metazoa</taxon>
        <taxon>Ecdysozoa</taxon>
        <taxon>Arthropoda</taxon>
        <taxon>Hexapoda</taxon>
        <taxon>Insecta</taxon>
        <taxon>Pterygota</taxon>
        <taxon>Neoptera</taxon>
        <taxon>Endopterygota</taxon>
        <taxon>Coleoptera</taxon>
        <taxon>Polyphaga</taxon>
        <taxon>Elateriformia</taxon>
        <taxon>Buprestoidea</taxon>
        <taxon>Buprestidae</taxon>
        <taxon>Agrilinae</taxon>
        <taxon>Agrilus</taxon>
    </lineage>
</organism>
<dbReference type="GO" id="GO:0005737">
    <property type="term" value="C:cytoplasm"/>
    <property type="evidence" value="ECO:0007669"/>
    <property type="project" value="UniProtKB-SubCell"/>
</dbReference>
<evidence type="ECO:0000256" key="16">
    <source>
        <dbReference type="ARBA" id="ARBA00048763"/>
    </source>
</evidence>
<dbReference type="InParanoid" id="A0A7F5R619"/>
<keyword evidence="6" id="KW-0597">Phosphoprotein</keyword>
<dbReference type="GeneID" id="108737539"/>
<dbReference type="Gene3D" id="3.40.50.150">
    <property type="entry name" value="Vaccinia Virus protein VP39"/>
    <property type="match status" value="1"/>
</dbReference>
<evidence type="ECO:0000256" key="8">
    <source>
        <dbReference type="ARBA" id="ARBA00022679"/>
    </source>
</evidence>
<dbReference type="FunCoup" id="A0A7F5R619">
    <property type="interactions" value="655"/>
</dbReference>
<evidence type="ECO:0000256" key="22">
    <source>
        <dbReference type="ARBA" id="ARBA00081504"/>
    </source>
</evidence>
<keyword evidence="12" id="KW-0539">Nucleus</keyword>
<evidence type="ECO:0000256" key="9">
    <source>
        <dbReference type="ARBA" id="ARBA00022691"/>
    </source>
</evidence>
<dbReference type="KEGG" id="apln:108737539"/>
<evidence type="ECO:0000256" key="5">
    <source>
        <dbReference type="ARBA" id="ARBA00022490"/>
    </source>
</evidence>
<dbReference type="AlphaFoldDB" id="A0A7F5R619"/>
<dbReference type="SUPFAM" id="SSF53335">
    <property type="entry name" value="S-adenosyl-L-methionine-dependent methyltransferases"/>
    <property type="match status" value="1"/>
</dbReference>
<evidence type="ECO:0000256" key="15">
    <source>
        <dbReference type="ARBA" id="ARBA00048740"/>
    </source>
</evidence>
<keyword evidence="11" id="KW-0804">Transcription</keyword>
<dbReference type="CTD" id="96764"/>
<dbReference type="GO" id="GO:0005730">
    <property type="term" value="C:nucleolus"/>
    <property type="evidence" value="ECO:0007669"/>
    <property type="project" value="UniProtKB-SubCell"/>
</dbReference>
<dbReference type="FunFam" id="3.40.50.150:FF:000066">
    <property type="entry name" value="Trimethylguanosine synthase 1"/>
    <property type="match status" value="1"/>
</dbReference>
<dbReference type="OrthoDB" id="194443at2759"/>
<dbReference type="GO" id="GO:0015030">
    <property type="term" value="C:Cajal body"/>
    <property type="evidence" value="ECO:0007669"/>
    <property type="project" value="UniProtKB-SubCell"/>
</dbReference>
<dbReference type="CDD" id="cd02440">
    <property type="entry name" value="AdoMet_MTases"/>
    <property type="match status" value="1"/>
</dbReference>
<evidence type="ECO:0000256" key="1">
    <source>
        <dbReference type="ARBA" id="ARBA00004408"/>
    </source>
</evidence>
<dbReference type="PANTHER" id="PTHR14741:SF32">
    <property type="entry name" value="TRIMETHYLGUANOSINE SYNTHASE"/>
    <property type="match status" value="1"/>
</dbReference>
<evidence type="ECO:0000256" key="17">
    <source>
        <dbReference type="ARBA" id="ARBA00049075"/>
    </source>
</evidence>
<comment type="catalytic activity">
    <reaction evidence="17">
        <text>a 5'-end (N(7)-methyl 5'-triphosphoguanosine)-ribonucleoside in snRNA + S-adenosyl-L-methionine = a 5'-end (N(2),N(7)-dimethyl 5'-triphosphoguanosine)-ribonucleoside in snRNA + S-adenosyl-L-homocysteine + H(+)</text>
        <dbReference type="Rhea" id="RHEA:78471"/>
        <dbReference type="Rhea" id="RHEA-COMP:19085"/>
        <dbReference type="Rhea" id="RHEA-COMP:19087"/>
        <dbReference type="ChEBI" id="CHEBI:15378"/>
        <dbReference type="ChEBI" id="CHEBI:57856"/>
        <dbReference type="ChEBI" id="CHEBI:59789"/>
        <dbReference type="ChEBI" id="CHEBI:156461"/>
        <dbReference type="ChEBI" id="CHEBI:172880"/>
    </reaction>
    <physiologicalReaction direction="left-to-right" evidence="17">
        <dbReference type="Rhea" id="RHEA:78472"/>
    </physiologicalReaction>
</comment>
<evidence type="ECO:0000256" key="11">
    <source>
        <dbReference type="ARBA" id="ARBA00023163"/>
    </source>
</evidence>
<keyword evidence="9" id="KW-0949">S-adenosyl-L-methionine</keyword>
<evidence type="ECO:0000256" key="7">
    <source>
        <dbReference type="ARBA" id="ARBA00022603"/>
    </source>
</evidence>
<protein>
    <recommendedName>
        <fullName evidence="4">Trimethylguanosine synthase</fullName>
    </recommendedName>
    <alternativeName>
        <fullName evidence="18">Cap-specific guanine-N(2) methyltransferase</fullName>
    </alternativeName>
    <alternativeName>
        <fullName evidence="21">Nuclear receptor coactivator 6-interacting protein</fullName>
    </alternativeName>
    <alternativeName>
        <fullName evidence="22">PRIP-interacting protein with methyltransferase motif</fullName>
    </alternativeName>
</protein>
<evidence type="ECO:0000256" key="4">
    <source>
        <dbReference type="ARBA" id="ARBA00018517"/>
    </source>
</evidence>
<evidence type="ECO:0000256" key="14">
    <source>
        <dbReference type="ARBA" id="ARBA00047418"/>
    </source>
</evidence>
<dbReference type="InterPro" id="IPR019012">
    <property type="entry name" value="RNA_cap_Gua-N2-MeTrfase"/>
</dbReference>
<gene>
    <name evidence="24" type="primary">LOC108737539</name>
</gene>
<evidence type="ECO:0000256" key="10">
    <source>
        <dbReference type="ARBA" id="ARBA00023015"/>
    </source>
</evidence>
<dbReference type="RefSeq" id="XP_025831389.1">
    <property type="nucleotide sequence ID" value="XM_025975604.1"/>
</dbReference>
<dbReference type="GO" id="GO:0071164">
    <property type="term" value="F:RNA cap trimethylguanosine synthase activity"/>
    <property type="evidence" value="ECO:0007669"/>
    <property type="project" value="TreeGrafter"/>
</dbReference>
<keyword evidence="23" id="KW-1185">Reference proteome</keyword>
<comment type="function">
    <text evidence="19">Catalyzes the 2 serial methylation steps for the conversion of the 7-monomethylguanosine (m(7)G) caps of snRNAs and snoRNAs to a 2,2,7-trimethylguanosine (m(2,2,7)G) cap structure. The enzyme is specific for guanine, and N7 methylation must precede N2 methylation. Hypermethylation of the m7G cap of U snRNAs leads to their concentration in nuclear foci, their colocalization with coilin and the formation of canonical Cajal bodies (CBs). Plays a role in transcriptional regulation.</text>
</comment>
<evidence type="ECO:0000256" key="3">
    <source>
        <dbReference type="ARBA" id="ARBA00004604"/>
    </source>
</evidence>
<evidence type="ECO:0000256" key="12">
    <source>
        <dbReference type="ARBA" id="ARBA00023242"/>
    </source>
</evidence>
<proteinExistence type="inferred from homology"/>
<evidence type="ECO:0000313" key="23">
    <source>
        <dbReference type="Proteomes" id="UP000192223"/>
    </source>
</evidence>
<comment type="subcellular location">
    <subcellularLocation>
        <location evidence="2">Cytoplasm</location>
    </subcellularLocation>
    <subcellularLocation>
        <location evidence="1">Nucleus</location>
        <location evidence="1">Cajal body</location>
    </subcellularLocation>
    <subcellularLocation>
        <location evidence="3">Nucleus</location>
        <location evidence="3">Nucleolus</location>
    </subcellularLocation>
</comment>
<comment type="catalytic activity">
    <reaction evidence="16">
        <text>a 5'-end (N(2),N(7)-dimethyl 5'-triphosphoguanosine)-ribonucleoside in snRNA + S-adenosyl-L-methionine = a 5'-end (N(2),N(2),N(7)-trimethyl 5'-triphosphoguanosine)-ribonucleoside in snRNA + S-adenosyl-L-homocysteine + H(+)</text>
        <dbReference type="Rhea" id="RHEA:78479"/>
        <dbReference type="Rhea" id="RHEA-COMP:19087"/>
        <dbReference type="Rhea" id="RHEA-COMP:19089"/>
        <dbReference type="ChEBI" id="CHEBI:15378"/>
        <dbReference type="ChEBI" id="CHEBI:57856"/>
        <dbReference type="ChEBI" id="CHEBI:59789"/>
        <dbReference type="ChEBI" id="CHEBI:167623"/>
        <dbReference type="ChEBI" id="CHEBI:172880"/>
    </reaction>
    <physiologicalReaction direction="left-to-right" evidence="16">
        <dbReference type="Rhea" id="RHEA:78480"/>
    </physiologicalReaction>
</comment>
<evidence type="ECO:0000256" key="6">
    <source>
        <dbReference type="ARBA" id="ARBA00022553"/>
    </source>
</evidence>
<evidence type="ECO:0000256" key="20">
    <source>
        <dbReference type="ARBA" id="ARBA00064494"/>
    </source>
</evidence>
<comment type="catalytic activity">
    <reaction evidence="15">
        <text>a 5'-end (N(7)-methyl 5'-triphosphoguanosine)-ribonucleoside in snoRNA + S-adenosyl-L-methionine = a 5'-end (N(2),N(7)-dimethyl 5'-triphosphoguanosine)-ribonucleoside in snoRNA + S-adenosyl-L-homocysteine + H(+)</text>
        <dbReference type="Rhea" id="RHEA:78475"/>
        <dbReference type="Rhea" id="RHEA-COMP:19086"/>
        <dbReference type="Rhea" id="RHEA-COMP:19088"/>
        <dbReference type="ChEBI" id="CHEBI:15378"/>
        <dbReference type="ChEBI" id="CHEBI:57856"/>
        <dbReference type="ChEBI" id="CHEBI:59789"/>
        <dbReference type="ChEBI" id="CHEBI:156461"/>
        <dbReference type="ChEBI" id="CHEBI:172880"/>
    </reaction>
    <physiologicalReaction direction="left-to-right" evidence="15">
        <dbReference type="Rhea" id="RHEA:78476"/>
    </physiologicalReaction>
</comment>
<evidence type="ECO:0000256" key="13">
    <source>
        <dbReference type="ARBA" id="ARBA00025783"/>
    </source>
</evidence>
<keyword evidence="5" id="KW-0963">Cytoplasm</keyword>
<evidence type="ECO:0000256" key="18">
    <source>
        <dbReference type="ARBA" id="ARBA00049790"/>
    </source>
</evidence>
<evidence type="ECO:0000256" key="2">
    <source>
        <dbReference type="ARBA" id="ARBA00004496"/>
    </source>
</evidence>
<dbReference type="InterPro" id="IPR029063">
    <property type="entry name" value="SAM-dependent_MTases_sf"/>
</dbReference>
<evidence type="ECO:0000313" key="24">
    <source>
        <dbReference type="RefSeq" id="XP_025831389.1"/>
    </source>
</evidence>
<comment type="subunit">
    <text evidence="20">May form homooligomers. Interacts with CREBBP/CBP, EED/WAIT1, EP300/P300, NCOA6/PRIP, PPARBP/PBP and SMN.</text>
</comment>
<dbReference type="Pfam" id="PF09445">
    <property type="entry name" value="Methyltransf_15"/>
    <property type="match status" value="1"/>
</dbReference>
<name>A0A7F5R619_AGRPL</name>
<keyword evidence="10" id="KW-0805">Transcription regulation</keyword>
<dbReference type="PANTHER" id="PTHR14741">
    <property type="entry name" value="S-ADENOSYLMETHIONINE-DEPENDENT METHYLTRANSFERASE RELATED"/>
    <property type="match status" value="1"/>
</dbReference>
<accession>A0A7F5R619</accession>
<dbReference type="Proteomes" id="UP000192223">
    <property type="component" value="Unplaced"/>
</dbReference>
<evidence type="ECO:0000256" key="19">
    <source>
        <dbReference type="ARBA" id="ARBA00057179"/>
    </source>
</evidence>
<keyword evidence="8" id="KW-0808">Transferase</keyword>
<comment type="similarity">
    <text evidence="13">Belongs to the methyltransferase superfamily. Trimethylguanosine synthase family.</text>
</comment>
<keyword evidence="7" id="KW-0489">Methyltransferase</keyword>